<accession>A0A9X1SA14</accession>
<dbReference type="InterPro" id="IPR050168">
    <property type="entry name" value="AAA_ATPase_domain"/>
</dbReference>
<dbReference type="AlphaFoldDB" id="A0A9X1SA14"/>
<feature type="compositionally biased region" description="Low complexity" evidence="5">
    <location>
        <begin position="81"/>
        <end position="90"/>
    </location>
</feature>
<evidence type="ECO:0000256" key="2">
    <source>
        <dbReference type="ARBA" id="ARBA00022840"/>
    </source>
</evidence>
<name>A0A9X1SA14_9MICC</name>
<dbReference type="Proteomes" id="UP000829758">
    <property type="component" value="Chromosome"/>
</dbReference>
<organism evidence="7 10">
    <name type="scientific">Arthrobacter zhangbolii</name>
    <dbReference type="NCBI Taxonomy" id="2886936"/>
    <lineage>
        <taxon>Bacteria</taxon>
        <taxon>Bacillati</taxon>
        <taxon>Actinomycetota</taxon>
        <taxon>Actinomycetes</taxon>
        <taxon>Micrococcales</taxon>
        <taxon>Micrococcaceae</taxon>
        <taxon>Arthrobacter</taxon>
    </lineage>
</organism>
<evidence type="ECO:0000256" key="5">
    <source>
        <dbReference type="SAM" id="MobiDB-lite"/>
    </source>
</evidence>
<dbReference type="Proteomes" id="UP001155145">
    <property type="component" value="Unassembled WGS sequence"/>
</dbReference>
<evidence type="ECO:0000256" key="3">
    <source>
        <dbReference type="ARBA" id="ARBA00023054"/>
    </source>
</evidence>
<dbReference type="GO" id="GO:0016887">
    <property type="term" value="F:ATP hydrolysis activity"/>
    <property type="evidence" value="ECO:0007669"/>
    <property type="project" value="InterPro"/>
</dbReference>
<evidence type="ECO:0000313" key="8">
    <source>
        <dbReference type="EMBL" id="UON92250.1"/>
    </source>
</evidence>
<dbReference type="Gene3D" id="3.40.50.300">
    <property type="entry name" value="P-loop containing nucleotide triphosphate hydrolases"/>
    <property type="match status" value="1"/>
</dbReference>
<dbReference type="SMART" id="SM00382">
    <property type="entry name" value="AAA"/>
    <property type="match status" value="1"/>
</dbReference>
<keyword evidence="9" id="KW-1185">Reference proteome</keyword>
<evidence type="ECO:0000256" key="1">
    <source>
        <dbReference type="ARBA" id="ARBA00022741"/>
    </source>
</evidence>
<dbReference type="EMBL" id="CP094984">
    <property type="protein sequence ID" value="UON92250.1"/>
    <property type="molecule type" value="Genomic_DNA"/>
</dbReference>
<dbReference type="Pfam" id="PF00004">
    <property type="entry name" value="AAA"/>
    <property type="match status" value="1"/>
</dbReference>
<feature type="domain" description="AAA+ ATPase" evidence="6">
    <location>
        <begin position="184"/>
        <end position="323"/>
    </location>
</feature>
<sequence length="433" mass="46430">MDGISEELIASLRRAVTAAPEDTALRLHLAQLLLDGNRAVEALGQINTVLGSEPASASALALLNRAAAALSSTVPDVAASDGAASDVAPAPETPAPDAGSDDRPDFDWERAESDIDSTLPPPFVEPGRISMGEDGEPVAITEPEVPALTLADVGGLEPVKQRLNESFLVPMRHADVAKTFRKSLRGGLLLYGPPGCGKTFLARAVAGELGAAFMSVSITDVVDPLIGQTEKNLKAIFDSARAHRPTVLFIDEVDAIGLKRSSMVGSSVWLRQMVNQLLLELDSMSGDNDGLYVLAATNHPWDLDEALMRPGRLDRAVLVIPPDPAARRAILNHNLKDRPLAGINLEEIVGRTDGFSGADLAHLCTTAAEKAMMRSIEANEIRPVTMEHINLAFAEVRPSTLPWLESAVNVVKFSNRHGRYNDLAEYLRARQML</sequence>
<dbReference type="SUPFAM" id="SSF52540">
    <property type="entry name" value="P-loop containing nucleoside triphosphate hydrolases"/>
    <property type="match status" value="1"/>
</dbReference>
<dbReference type="GO" id="GO:0005524">
    <property type="term" value="F:ATP binding"/>
    <property type="evidence" value="ECO:0007669"/>
    <property type="project" value="UniProtKB-KW"/>
</dbReference>
<dbReference type="InterPro" id="IPR027417">
    <property type="entry name" value="P-loop_NTPase"/>
</dbReference>
<feature type="region of interest" description="Disordered" evidence="5">
    <location>
        <begin position="81"/>
        <end position="124"/>
    </location>
</feature>
<dbReference type="InterPro" id="IPR003959">
    <property type="entry name" value="ATPase_AAA_core"/>
</dbReference>
<dbReference type="RefSeq" id="WP_227929724.1">
    <property type="nucleotide sequence ID" value="NZ_CP094984.1"/>
</dbReference>
<gene>
    <name evidence="7" type="ORF">LJ755_15990</name>
    <name evidence="8" type="ORF">MUK71_00900</name>
</gene>
<dbReference type="PANTHER" id="PTHR23077:SF171">
    <property type="entry name" value="NUCLEAR VALOSIN-CONTAINING PROTEIN-LIKE"/>
    <property type="match status" value="1"/>
</dbReference>
<dbReference type="Gene3D" id="1.10.8.60">
    <property type="match status" value="1"/>
</dbReference>
<dbReference type="InterPro" id="IPR003960">
    <property type="entry name" value="ATPase_AAA_CS"/>
</dbReference>
<dbReference type="FunFam" id="3.40.50.300:FF:001025">
    <property type="entry name" value="ATPase family, AAA domain-containing 2B"/>
    <property type="match status" value="1"/>
</dbReference>
<evidence type="ECO:0000313" key="7">
    <source>
        <dbReference type="EMBL" id="MCC3274225.1"/>
    </source>
</evidence>
<dbReference type="EMBL" id="JAJFZT010000013">
    <property type="protein sequence ID" value="MCC3274225.1"/>
    <property type="molecule type" value="Genomic_DNA"/>
</dbReference>
<dbReference type="Pfam" id="PF17862">
    <property type="entry name" value="AAA_lid_3"/>
    <property type="match status" value="1"/>
</dbReference>
<protein>
    <submittedName>
        <fullName evidence="7">ATP-binding protein</fullName>
    </submittedName>
</protein>
<evidence type="ECO:0000256" key="4">
    <source>
        <dbReference type="RuleBase" id="RU003651"/>
    </source>
</evidence>
<dbReference type="CDD" id="cd19481">
    <property type="entry name" value="RecA-like_protease"/>
    <property type="match status" value="1"/>
</dbReference>
<keyword evidence="2 4" id="KW-0067">ATP-binding</keyword>
<keyword evidence="3" id="KW-0175">Coiled coil</keyword>
<evidence type="ECO:0000259" key="6">
    <source>
        <dbReference type="SMART" id="SM00382"/>
    </source>
</evidence>
<reference evidence="7" key="1">
    <citation type="submission" date="2021-10" db="EMBL/GenBank/DDBJ databases">
        <title>Novel species in genus Arthrobacter.</title>
        <authorList>
            <person name="Liu Y."/>
        </authorList>
    </citation>
    <scope>NUCLEOTIDE SEQUENCE</scope>
    <source>
        <strain evidence="7">Zg-Y462</strain>
        <strain evidence="9">zg-Y462</strain>
    </source>
</reference>
<proteinExistence type="inferred from homology"/>
<evidence type="ECO:0000313" key="10">
    <source>
        <dbReference type="Proteomes" id="UP001155145"/>
    </source>
</evidence>
<feature type="compositionally biased region" description="Basic and acidic residues" evidence="5">
    <location>
        <begin position="100"/>
        <end position="113"/>
    </location>
</feature>
<comment type="similarity">
    <text evidence="4">Belongs to the AAA ATPase family.</text>
</comment>
<dbReference type="PANTHER" id="PTHR23077">
    <property type="entry name" value="AAA-FAMILY ATPASE"/>
    <property type="match status" value="1"/>
</dbReference>
<dbReference type="InterPro" id="IPR003593">
    <property type="entry name" value="AAA+_ATPase"/>
</dbReference>
<keyword evidence="1 4" id="KW-0547">Nucleotide-binding</keyword>
<dbReference type="InterPro" id="IPR041569">
    <property type="entry name" value="AAA_lid_3"/>
</dbReference>
<evidence type="ECO:0000313" key="9">
    <source>
        <dbReference type="Proteomes" id="UP000829758"/>
    </source>
</evidence>
<dbReference type="PROSITE" id="PS00674">
    <property type="entry name" value="AAA"/>
    <property type="match status" value="1"/>
</dbReference>